<sequence>MVDSVKKDKNGNPISGIANLVPSRKFQKYEPHYPNAHPFIFTVGAQTQPSITVNHDVMYRQLLAGPDLGMIGSYYSSAEFTKRVIAEVELTVLLQSSMSLSCSNHQNTHSPFALLAEIWIITCSRSNSELKLAKIIPFSLLRVDHSPRYLTLQQNPRELDAPRIATMGPITLRIATEGGEFKPRNVKYSAELLTSFKSEIPSEIPSAW</sequence>
<dbReference type="Proteomes" id="UP000294933">
    <property type="component" value="Unassembled WGS sequence"/>
</dbReference>
<dbReference type="VEuPathDB" id="FungiDB:BD410DRAFT_805996"/>
<proteinExistence type="predicted"/>
<dbReference type="EMBL" id="ML170199">
    <property type="protein sequence ID" value="TDL19231.1"/>
    <property type="molecule type" value="Genomic_DNA"/>
</dbReference>
<organism evidence="1 2">
    <name type="scientific">Rickenella mellea</name>
    <dbReference type="NCBI Taxonomy" id="50990"/>
    <lineage>
        <taxon>Eukaryota</taxon>
        <taxon>Fungi</taxon>
        <taxon>Dikarya</taxon>
        <taxon>Basidiomycota</taxon>
        <taxon>Agaricomycotina</taxon>
        <taxon>Agaricomycetes</taxon>
        <taxon>Hymenochaetales</taxon>
        <taxon>Rickenellaceae</taxon>
        <taxon>Rickenella</taxon>
    </lineage>
</organism>
<evidence type="ECO:0000313" key="2">
    <source>
        <dbReference type="Proteomes" id="UP000294933"/>
    </source>
</evidence>
<reference evidence="1 2" key="1">
    <citation type="submission" date="2018-06" db="EMBL/GenBank/DDBJ databases">
        <title>A transcriptomic atlas of mushroom development highlights an independent origin of complex multicellularity.</title>
        <authorList>
            <consortium name="DOE Joint Genome Institute"/>
            <person name="Krizsan K."/>
            <person name="Almasi E."/>
            <person name="Merenyi Z."/>
            <person name="Sahu N."/>
            <person name="Viragh M."/>
            <person name="Koszo T."/>
            <person name="Mondo S."/>
            <person name="Kiss B."/>
            <person name="Balint B."/>
            <person name="Kues U."/>
            <person name="Barry K."/>
            <person name="Hegedus J.C."/>
            <person name="Henrissat B."/>
            <person name="Johnson J."/>
            <person name="Lipzen A."/>
            <person name="Ohm R."/>
            <person name="Nagy I."/>
            <person name="Pangilinan J."/>
            <person name="Yan J."/>
            <person name="Xiong Y."/>
            <person name="Grigoriev I.V."/>
            <person name="Hibbett D.S."/>
            <person name="Nagy L.G."/>
        </authorList>
    </citation>
    <scope>NUCLEOTIDE SEQUENCE [LARGE SCALE GENOMIC DNA]</scope>
    <source>
        <strain evidence="1 2">SZMC22713</strain>
    </source>
</reference>
<gene>
    <name evidence="1" type="ORF">BD410DRAFT_805996</name>
</gene>
<dbReference type="AlphaFoldDB" id="A0A4Y7PVY6"/>
<keyword evidence="2" id="KW-1185">Reference proteome</keyword>
<accession>A0A4Y7PVY6</accession>
<evidence type="ECO:0000313" key="1">
    <source>
        <dbReference type="EMBL" id="TDL19231.1"/>
    </source>
</evidence>
<protein>
    <submittedName>
        <fullName evidence="1">Uncharacterized protein</fullName>
    </submittedName>
</protein>
<name>A0A4Y7PVY6_9AGAM</name>